<organism evidence="1">
    <name type="scientific">Arundo donax</name>
    <name type="common">Giant reed</name>
    <name type="synonym">Donax arundinaceus</name>
    <dbReference type="NCBI Taxonomy" id="35708"/>
    <lineage>
        <taxon>Eukaryota</taxon>
        <taxon>Viridiplantae</taxon>
        <taxon>Streptophyta</taxon>
        <taxon>Embryophyta</taxon>
        <taxon>Tracheophyta</taxon>
        <taxon>Spermatophyta</taxon>
        <taxon>Magnoliopsida</taxon>
        <taxon>Liliopsida</taxon>
        <taxon>Poales</taxon>
        <taxon>Poaceae</taxon>
        <taxon>PACMAD clade</taxon>
        <taxon>Arundinoideae</taxon>
        <taxon>Arundineae</taxon>
        <taxon>Arundo</taxon>
    </lineage>
</organism>
<reference evidence="1" key="2">
    <citation type="journal article" date="2015" name="Data Brief">
        <title>Shoot transcriptome of the giant reed, Arundo donax.</title>
        <authorList>
            <person name="Barrero R.A."/>
            <person name="Guerrero F.D."/>
            <person name="Moolhuijzen P."/>
            <person name="Goolsby J.A."/>
            <person name="Tidwell J."/>
            <person name="Bellgard S.E."/>
            <person name="Bellgard M.I."/>
        </authorList>
    </citation>
    <scope>NUCLEOTIDE SEQUENCE</scope>
    <source>
        <tissue evidence="1">Shoot tissue taken approximately 20 cm above the soil surface</tissue>
    </source>
</reference>
<proteinExistence type="predicted"/>
<evidence type="ECO:0000313" key="1">
    <source>
        <dbReference type="EMBL" id="JAD69239.1"/>
    </source>
</evidence>
<sequence>MPSGIKVTFSTRVRTRFTCPSLAGGASSSLWSATIDQPFSIFYRGEPAVLELR</sequence>
<reference evidence="1" key="1">
    <citation type="submission" date="2014-09" db="EMBL/GenBank/DDBJ databases">
        <authorList>
            <person name="Magalhaes I.L.F."/>
            <person name="Oliveira U."/>
            <person name="Santos F.R."/>
            <person name="Vidigal T.H.D.A."/>
            <person name="Brescovit A.D."/>
            <person name="Santos A.J."/>
        </authorList>
    </citation>
    <scope>NUCLEOTIDE SEQUENCE</scope>
    <source>
        <tissue evidence="1">Shoot tissue taken approximately 20 cm above the soil surface</tissue>
    </source>
</reference>
<dbReference type="AlphaFoldDB" id="A0A0A9BYX8"/>
<protein>
    <submittedName>
        <fullName evidence="1">Uncharacterized protein</fullName>
    </submittedName>
</protein>
<dbReference type="EMBL" id="GBRH01228656">
    <property type="protein sequence ID" value="JAD69239.1"/>
    <property type="molecule type" value="Transcribed_RNA"/>
</dbReference>
<accession>A0A0A9BYX8</accession>
<name>A0A0A9BYX8_ARUDO</name>